<keyword evidence="1" id="KW-0812">Transmembrane</keyword>
<keyword evidence="3" id="KW-1185">Reference proteome</keyword>
<reference evidence="2 3" key="1">
    <citation type="submission" date="2022-07" db="EMBL/GenBank/DDBJ databases">
        <title>Two temperate virus in Haloterrigena jeotgali A29.</title>
        <authorList>
            <person name="Deng X."/>
        </authorList>
    </citation>
    <scope>NUCLEOTIDE SEQUENCE [LARGE SCALE GENOMIC DNA]</scope>
    <source>
        <strain evidence="2 3">A29</strain>
    </source>
</reference>
<dbReference type="Proteomes" id="UP001224926">
    <property type="component" value="Chromosome"/>
</dbReference>
<dbReference type="AlphaFoldDB" id="A0AAF0PC54"/>
<feature type="transmembrane region" description="Helical" evidence="1">
    <location>
        <begin position="7"/>
        <end position="25"/>
    </location>
</feature>
<keyword evidence="1" id="KW-1133">Transmembrane helix</keyword>
<dbReference type="GeneID" id="84214580"/>
<dbReference type="EMBL" id="CP101873">
    <property type="protein sequence ID" value="WMT06013.1"/>
    <property type="molecule type" value="Genomic_DNA"/>
</dbReference>
<name>A0AAF0PC54_9EURY</name>
<proteinExistence type="predicted"/>
<evidence type="ECO:0000313" key="2">
    <source>
        <dbReference type="EMBL" id="WMT06013.1"/>
    </source>
</evidence>
<organism evidence="2 3">
    <name type="scientific">Natrinema thermotolerans</name>
    <dbReference type="NCBI Taxonomy" id="121872"/>
    <lineage>
        <taxon>Archaea</taxon>
        <taxon>Methanobacteriati</taxon>
        <taxon>Methanobacteriota</taxon>
        <taxon>Stenosarchaea group</taxon>
        <taxon>Halobacteria</taxon>
        <taxon>Halobacteriales</taxon>
        <taxon>Natrialbaceae</taxon>
        <taxon>Natrinema</taxon>
    </lineage>
</organism>
<sequence length="112" mass="11911">MVPNAVRVPQILASLFLLASTAILYEPSQPLSLKLLYSGLVISSLLLAIEGPKKHHMHFSLGIPVVLSGGVILYTDELPAVYALLSLVVGAYAIKLGRDALKRSSDANRSSA</sequence>
<feature type="transmembrane region" description="Helical" evidence="1">
    <location>
        <begin position="80"/>
        <end position="97"/>
    </location>
</feature>
<evidence type="ECO:0000256" key="1">
    <source>
        <dbReference type="SAM" id="Phobius"/>
    </source>
</evidence>
<gene>
    <name evidence="2" type="ORF">NP511_11525</name>
</gene>
<feature type="transmembrane region" description="Helical" evidence="1">
    <location>
        <begin position="31"/>
        <end position="49"/>
    </location>
</feature>
<protein>
    <submittedName>
        <fullName evidence="2">Uncharacterized protein</fullName>
    </submittedName>
</protein>
<dbReference type="RefSeq" id="WP_049965597.1">
    <property type="nucleotide sequence ID" value="NZ_CP101873.1"/>
</dbReference>
<accession>A0AAF0PC54</accession>
<evidence type="ECO:0000313" key="3">
    <source>
        <dbReference type="Proteomes" id="UP001224926"/>
    </source>
</evidence>
<keyword evidence="1" id="KW-0472">Membrane</keyword>